<protein>
    <submittedName>
        <fullName evidence="8">VanZ like family protein</fullName>
    </submittedName>
</protein>
<evidence type="ECO:0000313" key="9">
    <source>
        <dbReference type="Proteomes" id="UP000033572"/>
    </source>
</evidence>
<sequence>MTGWTWQAWVGIIGGGLIFAAVLVPILVVQVRRYGALSFRRLLGAAGVSVYAVALVAYTLLPLPEVRANCAAGGGGVELIPGHSVGDILRETQGLSLLGTVTSRATLQVLLNVALFVPFGLIARRFWNCGPGVSIVLGALLSLAIESTQLTGAWGLYECAYRVADVDDLIANTTGAAIGVLLAPVLLAWMPSARSLKATRATPRPVTVWRRWFAMILDAVAVNIAVTVVSLVVVLPKLLLSRGEGPSVPDDALEAALVGAGAVVLVLVIPAVVSTGASIGQRLVWLRPEWPEDRRPLARSLARAGVVGLPYIAATTLGGLPQTVPLALQTVVGVVSIVSGLVVAIAVISVPFTRGHRGLSAALTGAELRDSRG</sequence>
<feature type="domain" description="VanZ-like" evidence="6">
    <location>
        <begin position="50"/>
        <end position="186"/>
    </location>
</feature>
<gene>
    <name evidence="8" type="ORF">RN50_02152</name>
</gene>
<evidence type="ECO:0000256" key="5">
    <source>
        <dbReference type="SAM" id="Phobius"/>
    </source>
</evidence>
<evidence type="ECO:0000259" key="7">
    <source>
        <dbReference type="Pfam" id="PF06271"/>
    </source>
</evidence>
<dbReference type="GeneID" id="94444577"/>
<dbReference type="EMBL" id="JYIU01000044">
    <property type="protein sequence ID" value="KJL19976.1"/>
    <property type="molecule type" value="Genomic_DNA"/>
</dbReference>
<dbReference type="InterPro" id="IPR053150">
    <property type="entry name" value="Teicoplanin_resist-assoc"/>
</dbReference>
<proteinExistence type="predicted"/>
<feature type="domain" description="RDD" evidence="7">
    <location>
        <begin position="207"/>
        <end position="359"/>
    </location>
</feature>
<comment type="subcellular location">
    <subcellularLocation>
        <location evidence="1">Membrane</location>
        <topology evidence="1">Multi-pass membrane protein</topology>
    </subcellularLocation>
</comment>
<feature type="transmembrane region" description="Helical" evidence="5">
    <location>
        <begin position="212"/>
        <end position="235"/>
    </location>
</feature>
<feature type="transmembrane region" description="Helical" evidence="5">
    <location>
        <begin position="105"/>
        <end position="123"/>
    </location>
</feature>
<dbReference type="RefSeq" id="WP_052677759.1">
    <property type="nucleotide sequence ID" value="NZ_CP031425.1"/>
</dbReference>
<dbReference type="InterPro" id="IPR006976">
    <property type="entry name" value="VanZ-like"/>
</dbReference>
<evidence type="ECO:0000256" key="4">
    <source>
        <dbReference type="ARBA" id="ARBA00023136"/>
    </source>
</evidence>
<evidence type="ECO:0000313" key="8">
    <source>
        <dbReference type="EMBL" id="KJL19976.1"/>
    </source>
</evidence>
<feature type="transmembrane region" description="Helical" evidence="5">
    <location>
        <begin position="326"/>
        <end position="350"/>
    </location>
</feature>
<feature type="transmembrane region" description="Helical" evidence="5">
    <location>
        <begin position="6"/>
        <end position="29"/>
    </location>
</feature>
<evidence type="ECO:0000256" key="1">
    <source>
        <dbReference type="ARBA" id="ARBA00004141"/>
    </source>
</evidence>
<reference evidence="8 9" key="1">
    <citation type="submission" date="2015-02" db="EMBL/GenBank/DDBJ databases">
        <title>Draft genome sequences of ten Microbacterium spp. with emphasis on heavy metal contaminated environments.</title>
        <authorList>
            <person name="Corretto E."/>
        </authorList>
    </citation>
    <scope>NUCLEOTIDE SEQUENCE [LARGE SCALE GENOMIC DNA]</scope>
    <source>
        <strain evidence="8 9">DSM 12966</strain>
    </source>
</reference>
<evidence type="ECO:0000259" key="6">
    <source>
        <dbReference type="Pfam" id="PF04892"/>
    </source>
</evidence>
<organism evidence="8 9">
    <name type="scientific">Microbacterium foliorum</name>
    <dbReference type="NCBI Taxonomy" id="104336"/>
    <lineage>
        <taxon>Bacteria</taxon>
        <taxon>Bacillati</taxon>
        <taxon>Actinomycetota</taxon>
        <taxon>Actinomycetes</taxon>
        <taxon>Micrococcales</taxon>
        <taxon>Microbacteriaceae</taxon>
        <taxon>Microbacterium</taxon>
    </lineage>
</organism>
<feature type="transmembrane region" description="Helical" evidence="5">
    <location>
        <begin position="135"/>
        <end position="157"/>
    </location>
</feature>
<keyword evidence="3 5" id="KW-1133">Transmembrane helix</keyword>
<comment type="caution">
    <text evidence="8">The sequence shown here is derived from an EMBL/GenBank/DDBJ whole genome shotgun (WGS) entry which is preliminary data.</text>
</comment>
<dbReference type="PANTHER" id="PTHR36834:SF1">
    <property type="entry name" value="INTEGRAL MEMBRANE PROTEIN"/>
    <property type="match status" value="1"/>
</dbReference>
<keyword evidence="9" id="KW-1185">Reference proteome</keyword>
<name>A0A0F0KL35_9MICO</name>
<dbReference type="PATRIC" id="fig|104336.4.peg.2197"/>
<dbReference type="Pfam" id="PF04892">
    <property type="entry name" value="VanZ"/>
    <property type="match status" value="1"/>
</dbReference>
<dbReference type="Pfam" id="PF06271">
    <property type="entry name" value="RDD"/>
    <property type="match status" value="1"/>
</dbReference>
<keyword evidence="4 5" id="KW-0472">Membrane</keyword>
<accession>A0A0F0KL35</accession>
<feature type="transmembrane region" description="Helical" evidence="5">
    <location>
        <begin position="41"/>
        <end position="61"/>
    </location>
</feature>
<evidence type="ECO:0000256" key="3">
    <source>
        <dbReference type="ARBA" id="ARBA00022989"/>
    </source>
</evidence>
<dbReference type="Proteomes" id="UP000033572">
    <property type="component" value="Unassembled WGS sequence"/>
</dbReference>
<feature type="transmembrane region" description="Helical" evidence="5">
    <location>
        <begin position="255"/>
        <end position="280"/>
    </location>
</feature>
<keyword evidence="2 5" id="KW-0812">Transmembrane</keyword>
<feature type="transmembrane region" description="Helical" evidence="5">
    <location>
        <begin position="169"/>
        <end position="191"/>
    </location>
</feature>
<dbReference type="InterPro" id="IPR010432">
    <property type="entry name" value="RDD"/>
</dbReference>
<dbReference type="PANTHER" id="PTHR36834">
    <property type="entry name" value="MEMBRANE PROTEIN-RELATED"/>
    <property type="match status" value="1"/>
</dbReference>
<dbReference type="GO" id="GO:0016020">
    <property type="term" value="C:membrane"/>
    <property type="evidence" value="ECO:0007669"/>
    <property type="project" value="UniProtKB-SubCell"/>
</dbReference>
<evidence type="ECO:0000256" key="2">
    <source>
        <dbReference type="ARBA" id="ARBA00022692"/>
    </source>
</evidence>
<dbReference type="AlphaFoldDB" id="A0A0F0KL35"/>
<feature type="transmembrane region" description="Helical" evidence="5">
    <location>
        <begin position="301"/>
        <end position="320"/>
    </location>
</feature>